<evidence type="ECO:0000313" key="2">
    <source>
        <dbReference type="EMBL" id="JAE13914.1"/>
    </source>
</evidence>
<sequence>MLFSCKNLAKRSGTSIRSMPSIVFTTMVGCCIICLTLASLIVVGASSALFYICPV</sequence>
<organism evidence="2">
    <name type="scientific">Arundo donax</name>
    <name type="common">Giant reed</name>
    <name type="synonym">Donax arundinaceus</name>
    <dbReference type="NCBI Taxonomy" id="35708"/>
    <lineage>
        <taxon>Eukaryota</taxon>
        <taxon>Viridiplantae</taxon>
        <taxon>Streptophyta</taxon>
        <taxon>Embryophyta</taxon>
        <taxon>Tracheophyta</taxon>
        <taxon>Spermatophyta</taxon>
        <taxon>Magnoliopsida</taxon>
        <taxon>Liliopsida</taxon>
        <taxon>Poales</taxon>
        <taxon>Poaceae</taxon>
        <taxon>PACMAD clade</taxon>
        <taxon>Arundinoideae</taxon>
        <taxon>Arundineae</taxon>
        <taxon>Arundo</taxon>
    </lineage>
</organism>
<reference evidence="2" key="2">
    <citation type="journal article" date="2015" name="Data Brief">
        <title>Shoot transcriptome of the giant reed, Arundo donax.</title>
        <authorList>
            <person name="Barrero R.A."/>
            <person name="Guerrero F.D."/>
            <person name="Moolhuijzen P."/>
            <person name="Goolsby J.A."/>
            <person name="Tidwell J."/>
            <person name="Bellgard S.E."/>
            <person name="Bellgard M.I."/>
        </authorList>
    </citation>
    <scope>NUCLEOTIDE SEQUENCE</scope>
    <source>
        <tissue evidence="2">Shoot tissue taken approximately 20 cm above the soil surface</tissue>
    </source>
</reference>
<protein>
    <submittedName>
        <fullName evidence="2">Uncharacterized protein</fullName>
    </submittedName>
</protein>
<dbReference type="PROSITE" id="PS51257">
    <property type="entry name" value="PROKAR_LIPOPROTEIN"/>
    <property type="match status" value="1"/>
</dbReference>
<keyword evidence="1" id="KW-0812">Transmembrane</keyword>
<accession>A0A0A9FRN6</accession>
<dbReference type="AlphaFoldDB" id="A0A0A9FRN6"/>
<name>A0A0A9FRN6_ARUDO</name>
<reference evidence="2" key="1">
    <citation type="submission" date="2014-09" db="EMBL/GenBank/DDBJ databases">
        <authorList>
            <person name="Magalhaes I.L.F."/>
            <person name="Oliveira U."/>
            <person name="Santos F.R."/>
            <person name="Vidigal T.H.D.A."/>
            <person name="Brescovit A.D."/>
            <person name="Santos A.J."/>
        </authorList>
    </citation>
    <scope>NUCLEOTIDE SEQUENCE</scope>
    <source>
        <tissue evidence="2">Shoot tissue taken approximately 20 cm above the soil surface</tissue>
    </source>
</reference>
<feature type="transmembrane region" description="Helical" evidence="1">
    <location>
        <begin position="21"/>
        <end position="52"/>
    </location>
</feature>
<proteinExistence type="predicted"/>
<keyword evidence="1" id="KW-0472">Membrane</keyword>
<dbReference type="EMBL" id="GBRH01183982">
    <property type="protein sequence ID" value="JAE13914.1"/>
    <property type="molecule type" value="Transcribed_RNA"/>
</dbReference>
<evidence type="ECO:0000256" key="1">
    <source>
        <dbReference type="SAM" id="Phobius"/>
    </source>
</evidence>
<keyword evidence="1" id="KW-1133">Transmembrane helix</keyword>